<dbReference type="EMBL" id="MN740170">
    <property type="protein sequence ID" value="QHT91857.1"/>
    <property type="molecule type" value="Genomic_DNA"/>
</dbReference>
<dbReference type="AlphaFoldDB" id="A0A6C0IIZ4"/>
<name>A0A6C0IIZ4_9ZZZZ</name>
<evidence type="ECO:0000313" key="1">
    <source>
        <dbReference type="EMBL" id="QHT91857.1"/>
    </source>
</evidence>
<sequence>MELSAKPQHKYKKRDNKLVTIYSRCLITKNISIPITSIGKNIKETIEKVIAFNFEGKCLVEGYIKPKSSKIITYSSGLVERGINISFEVVFECEICFPVEGTLVSCVAKNITKAGIRAESADEIPSPIIVYLARDHHYNNKQFSEIDVNDTFNVRVIGQRFELNDKYVSIIGELVKPKPDKEVYKNALKPKLVIEDL</sequence>
<proteinExistence type="predicted"/>
<reference evidence="1" key="1">
    <citation type="journal article" date="2020" name="Nature">
        <title>Giant virus diversity and host interactions through global metagenomics.</title>
        <authorList>
            <person name="Schulz F."/>
            <person name="Roux S."/>
            <person name="Paez-Espino D."/>
            <person name="Jungbluth S."/>
            <person name="Walsh D.A."/>
            <person name="Denef V.J."/>
            <person name="McMahon K.D."/>
            <person name="Konstantinidis K.T."/>
            <person name="Eloe-Fadrosh E.A."/>
            <person name="Kyrpides N.C."/>
            <person name="Woyke T."/>
        </authorList>
    </citation>
    <scope>NUCLEOTIDE SEQUENCE</scope>
    <source>
        <strain evidence="1">GVMAG-M-3300023184-86</strain>
    </source>
</reference>
<protein>
    <submittedName>
        <fullName evidence="1">Uncharacterized protein</fullName>
    </submittedName>
</protein>
<accession>A0A6C0IIZ4</accession>
<organism evidence="1">
    <name type="scientific">viral metagenome</name>
    <dbReference type="NCBI Taxonomy" id="1070528"/>
    <lineage>
        <taxon>unclassified sequences</taxon>
        <taxon>metagenomes</taxon>
        <taxon>organismal metagenomes</taxon>
    </lineage>
</organism>